<dbReference type="Gene3D" id="3.90.550.10">
    <property type="entry name" value="Spore Coat Polysaccharide Biosynthesis Protein SpsA, Chain A"/>
    <property type="match status" value="1"/>
</dbReference>
<reference evidence="7 8" key="1">
    <citation type="submission" date="2012-08" db="EMBL/GenBank/DDBJ databases">
        <title>Whole genome shotgun sequence of Gordonia rhizosphera NBRC 16068.</title>
        <authorList>
            <person name="Takarada H."/>
            <person name="Isaki S."/>
            <person name="Hosoyama A."/>
            <person name="Tsuchikane K."/>
            <person name="Katsumata H."/>
            <person name="Baba S."/>
            <person name="Ohji S."/>
            <person name="Yamazaki S."/>
            <person name="Fujita N."/>
        </authorList>
    </citation>
    <scope>NUCLEOTIDE SEQUENCE [LARGE SCALE GENOMIC DNA]</scope>
    <source>
        <strain evidence="7 8">NBRC 16068</strain>
    </source>
</reference>
<dbReference type="GO" id="GO:0052645">
    <property type="term" value="P:F420-0 metabolic process"/>
    <property type="evidence" value="ECO:0007669"/>
    <property type="project" value="UniProtKB-UniRule"/>
</dbReference>
<keyword evidence="4 5" id="KW-0342">GTP-binding</keyword>
<organism evidence="7 8">
    <name type="scientific">Gordonia rhizosphera NBRC 16068</name>
    <dbReference type="NCBI Taxonomy" id="1108045"/>
    <lineage>
        <taxon>Bacteria</taxon>
        <taxon>Bacillati</taxon>
        <taxon>Actinomycetota</taxon>
        <taxon>Actinomycetes</taxon>
        <taxon>Mycobacteriales</taxon>
        <taxon>Gordoniaceae</taxon>
        <taxon>Gordonia</taxon>
    </lineage>
</organism>
<evidence type="ECO:0000256" key="6">
    <source>
        <dbReference type="SAM" id="MobiDB-lite"/>
    </source>
</evidence>
<comment type="pathway">
    <text evidence="5">Cofactor biosynthesis; coenzyme F420 biosynthesis.</text>
</comment>
<dbReference type="STRING" id="1108045.GORHZ_179_00100"/>
<feature type="binding site" evidence="5">
    <location>
        <position position="197"/>
    </location>
    <ligand>
        <name>phosphoenolpyruvate</name>
        <dbReference type="ChEBI" id="CHEBI:58702"/>
    </ligand>
</feature>
<comment type="similarity">
    <text evidence="5">Belongs to the CofC family.</text>
</comment>
<evidence type="ECO:0000256" key="4">
    <source>
        <dbReference type="ARBA" id="ARBA00023134"/>
    </source>
</evidence>
<dbReference type="GO" id="GO:0043814">
    <property type="term" value="F:phospholactate guanylyltransferase activity"/>
    <property type="evidence" value="ECO:0007669"/>
    <property type="project" value="InterPro"/>
</dbReference>
<comment type="function">
    <text evidence="5">Guanylyltransferase that catalyzes the activation of phosphoenolpyruvate (PEP) as enolpyruvoyl-2-diphospho-5'-guanosine, via the condensation of PEP with GTP. It is involved in the biosynthesis of coenzyme F420, a hydride carrier cofactor.</text>
</comment>
<proteinExistence type="inferred from homology"/>
<dbReference type="GO" id="GO:0005525">
    <property type="term" value="F:GTP binding"/>
    <property type="evidence" value="ECO:0007669"/>
    <property type="project" value="UniProtKB-KW"/>
</dbReference>
<comment type="caution">
    <text evidence="7">The sequence shown here is derived from an EMBL/GenBank/DDBJ whole genome shotgun (WGS) entry which is preliminary data.</text>
</comment>
<dbReference type="HAMAP" id="MF_02114">
    <property type="entry name" value="CofC"/>
    <property type="match status" value="1"/>
</dbReference>
<feature type="region of interest" description="Disordered" evidence="6">
    <location>
        <begin position="1"/>
        <end position="23"/>
    </location>
</feature>
<evidence type="ECO:0000256" key="5">
    <source>
        <dbReference type="HAMAP-Rule" id="MF_02114"/>
    </source>
</evidence>
<evidence type="ECO:0000313" key="7">
    <source>
        <dbReference type="EMBL" id="GAB92436.1"/>
    </source>
</evidence>
<dbReference type="NCBIfam" id="TIGR03552">
    <property type="entry name" value="F420_cofC"/>
    <property type="match status" value="1"/>
</dbReference>
<dbReference type="InterPro" id="IPR029044">
    <property type="entry name" value="Nucleotide-diphossugar_trans"/>
</dbReference>
<keyword evidence="3 5" id="KW-0547">Nucleotide-binding</keyword>
<keyword evidence="8" id="KW-1185">Reference proteome</keyword>
<sequence length="264" mass="27057">MGIMESMDSTSREDLASPGPGDVVDEPGFADVAAVMAVKHLDDAKSRLAASRASEPTDMHRALVLAMMRDTLEAVTAAGIGHVLVVSPDDDVLLAARAAGARGLREASGPAGVEASQLLNHAFSQAAAAVRGHWPAARMVMMIQADLPAATAASLRSLVSAARGHREAVLTDRDGTGTTILVRDTAVSDPPRFGADSAAAHRGAGAVELDPGRVRWPDLRTDVDTAADLDAAAALGLGRYTAGALGRRSPADQRAAAAACRGQC</sequence>
<protein>
    <recommendedName>
        <fullName evidence="5">Phosphoenolpyruvate guanylyltransferase</fullName>
        <shortName evidence="5">PEP guanylyltransferase</shortName>
        <ecNumber evidence="5">2.7.7.105</ecNumber>
    </recommendedName>
</protein>
<keyword evidence="1 5" id="KW-0808">Transferase</keyword>
<accession>K6WFA5</accession>
<dbReference type="EMBL" id="BAHC01000179">
    <property type="protein sequence ID" value="GAB92436.1"/>
    <property type="molecule type" value="Genomic_DNA"/>
</dbReference>
<dbReference type="Proteomes" id="UP000008363">
    <property type="component" value="Unassembled WGS sequence"/>
</dbReference>
<comment type="catalytic activity">
    <reaction evidence="5">
        <text>phosphoenolpyruvate + GTP + H(+) = enolpyruvoyl-2-diphospho-5'-guanosine + diphosphate</text>
        <dbReference type="Rhea" id="RHEA:30519"/>
        <dbReference type="ChEBI" id="CHEBI:15378"/>
        <dbReference type="ChEBI" id="CHEBI:33019"/>
        <dbReference type="ChEBI" id="CHEBI:37565"/>
        <dbReference type="ChEBI" id="CHEBI:58702"/>
        <dbReference type="ChEBI" id="CHEBI:143701"/>
        <dbReference type="EC" id="2.7.7.105"/>
    </reaction>
</comment>
<dbReference type="eggNOG" id="COG1920">
    <property type="taxonomic scope" value="Bacteria"/>
</dbReference>
<gene>
    <name evidence="5" type="primary">fbiD</name>
    <name evidence="7" type="ORF">GORHZ_179_00100</name>
</gene>
<dbReference type="PANTHER" id="PTHR40392">
    <property type="entry name" value="2-PHOSPHO-L-LACTATE GUANYLYLTRANSFERASE"/>
    <property type="match status" value="1"/>
</dbReference>
<name>K6WFA5_9ACTN</name>
<dbReference type="InterPro" id="IPR002835">
    <property type="entry name" value="CofC"/>
</dbReference>
<dbReference type="SUPFAM" id="SSF53448">
    <property type="entry name" value="Nucleotide-diphospho-sugar transferases"/>
    <property type="match status" value="1"/>
</dbReference>
<evidence type="ECO:0000256" key="1">
    <source>
        <dbReference type="ARBA" id="ARBA00022679"/>
    </source>
</evidence>
<dbReference type="Pfam" id="PF01983">
    <property type="entry name" value="CofC"/>
    <property type="match status" value="1"/>
</dbReference>
<evidence type="ECO:0000256" key="3">
    <source>
        <dbReference type="ARBA" id="ARBA00022741"/>
    </source>
</evidence>
<evidence type="ECO:0000313" key="8">
    <source>
        <dbReference type="Proteomes" id="UP000008363"/>
    </source>
</evidence>
<dbReference type="EC" id="2.7.7.105" evidence="5"/>
<dbReference type="UniPathway" id="UPA00071"/>
<dbReference type="PANTHER" id="PTHR40392:SF1">
    <property type="entry name" value="2-PHOSPHO-L-LACTATE GUANYLYLTRANSFERASE"/>
    <property type="match status" value="1"/>
</dbReference>
<feature type="binding site" evidence="5">
    <location>
        <position position="194"/>
    </location>
    <ligand>
        <name>phosphoenolpyruvate</name>
        <dbReference type="ChEBI" id="CHEBI:58702"/>
    </ligand>
</feature>
<dbReference type="AlphaFoldDB" id="K6WFA5"/>
<evidence type="ECO:0000256" key="2">
    <source>
        <dbReference type="ARBA" id="ARBA00022695"/>
    </source>
</evidence>
<keyword evidence="2 5" id="KW-0548">Nucleotidyltransferase</keyword>
<feature type="binding site" evidence="5">
    <location>
        <position position="178"/>
    </location>
    <ligand>
        <name>phosphoenolpyruvate</name>
        <dbReference type="ChEBI" id="CHEBI:58702"/>
    </ligand>
</feature>